<comment type="caution">
    <text evidence="2">The sequence shown here is derived from an EMBL/GenBank/DDBJ whole genome shotgun (WGS) entry which is preliminary data.</text>
</comment>
<feature type="compositionally biased region" description="Low complexity" evidence="1">
    <location>
        <begin position="144"/>
        <end position="159"/>
    </location>
</feature>
<feature type="compositionally biased region" description="Low complexity" evidence="1">
    <location>
        <begin position="24"/>
        <end position="36"/>
    </location>
</feature>
<evidence type="ECO:0000256" key="1">
    <source>
        <dbReference type="SAM" id="MobiDB-lite"/>
    </source>
</evidence>
<organism evidence="2 3">
    <name type="scientific">Modicella reniformis</name>
    <dbReference type="NCBI Taxonomy" id="1440133"/>
    <lineage>
        <taxon>Eukaryota</taxon>
        <taxon>Fungi</taxon>
        <taxon>Fungi incertae sedis</taxon>
        <taxon>Mucoromycota</taxon>
        <taxon>Mortierellomycotina</taxon>
        <taxon>Mortierellomycetes</taxon>
        <taxon>Mortierellales</taxon>
        <taxon>Mortierellaceae</taxon>
        <taxon>Modicella</taxon>
    </lineage>
</organism>
<evidence type="ECO:0000313" key="3">
    <source>
        <dbReference type="Proteomes" id="UP000749646"/>
    </source>
</evidence>
<sequence>MFTQQFPQSTQPMRLQFPTHYHIQQQQQQQQQHTQQPMPMNFTNHHQNPNNAATPNNSYAGTIDPGLLQMTMNHPQLQHMNPLFPSSSASPINALGNNTNNNNNHPAALGRSGFGSKRNSNSNTVKQEAGSPDFLASEMEFGEPSNMLSPGSSSPLNSPRNDFDSPDDFGSGNGGSAIASHAKPVPVNIQHPGSY</sequence>
<dbReference type="AlphaFoldDB" id="A0A9P6MDG0"/>
<evidence type="ECO:0000313" key="2">
    <source>
        <dbReference type="EMBL" id="KAF9992903.1"/>
    </source>
</evidence>
<keyword evidence="3" id="KW-1185">Reference proteome</keyword>
<feature type="region of interest" description="Disordered" evidence="1">
    <location>
        <begin position="21"/>
        <end position="195"/>
    </location>
</feature>
<dbReference type="Proteomes" id="UP000749646">
    <property type="component" value="Unassembled WGS sequence"/>
</dbReference>
<reference evidence="2" key="1">
    <citation type="journal article" date="2020" name="Fungal Divers.">
        <title>Resolving the Mortierellaceae phylogeny through synthesis of multi-gene phylogenetics and phylogenomics.</title>
        <authorList>
            <person name="Vandepol N."/>
            <person name="Liber J."/>
            <person name="Desiro A."/>
            <person name="Na H."/>
            <person name="Kennedy M."/>
            <person name="Barry K."/>
            <person name="Grigoriev I.V."/>
            <person name="Miller A.N."/>
            <person name="O'Donnell K."/>
            <person name="Stajich J.E."/>
            <person name="Bonito G."/>
        </authorList>
    </citation>
    <scope>NUCLEOTIDE SEQUENCE</scope>
    <source>
        <strain evidence="2">MES-2147</strain>
    </source>
</reference>
<dbReference type="EMBL" id="JAAAHW010002017">
    <property type="protein sequence ID" value="KAF9992903.1"/>
    <property type="molecule type" value="Genomic_DNA"/>
</dbReference>
<proteinExistence type="predicted"/>
<name>A0A9P6MDG0_9FUNG</name>
<feature type="compositionally biased region" description="Polar residues" evidence="1">
    <location>
        <begin position="37"/>
        <end position="60"/>
    </location>
</feature>
<dbReference type="OrthoDB" id="690068at2759"/>
<feature type="non-terminal residue" evidence="2">
    <location>
        <position position="195"/>
    </location>
</feature>
<gene>
    <name evidence="2" type="ORF">BGZ65_011662</name>
</gene>
<feature type="compositionally biased region" description="Polar residues" evidence="1">
    <location>
        <begin position="117"/>
        <end position="126"/>
    </location>
</feature>
<accession>A0A9P6MDG0</accession>
<feature type="compositionally biased region" description="Polar residues" evidence="1">
    <location>
        <begin position="70"/>
        <end position="91"/>
    </location>
</feature>
<protein>
    <submittedName>
        <fullName evidence="2">Uncharacterized protein</fullName>
    </submittedName>
</protein>